<keyword evidence="2" id="KW-0472">Membrane</keyword>
<dbReference type="AlphaFoldDB" id="A0AAV4YA76"/>
<organism evidence="3 4">
    <name type="scientific">Caerostris extrusa</name>
    <name type="common">Bark spider</name>
    <name type="synonym">Caerostris bankana</name>
    <dbReference type="NCBI Taxonomy" id="172846"/>
    <lineage>
        <taxon>Eukaryota</taxon>
        <taxon>Metazoa</taxon>
        <taxon>Ecdysozoa</taxon>
        <taxon>Arthropoda</taxon>
        <taxon>Chelicerata</taxon>
        <taxon>Arachnida</taxon>
        <taxon>Araneae</taxon>
        <taxon>Araneomorphae</taxon>
        <taxon>Entelegynae</taxon>
        <taxon>Araneoidea</taxon>
        <taxon>Araneidae</taxon>
        <taxon>Caerostris</taxon>
    </lineage>
</organism>
<feature type="transmembrane region" description="Helical" evidence="2">
    <location>
        <begin position="36"/>
        <end position="54"/>
    </location>
</feature>
<evidence type="ECO:0000313" key="4">
    <source>
        <dbReference type="Proteomes" id="UP001054945"/>
    </source>
</evidence>
<name>A0AAV4YA76_CAEEX</name>
<keyword evidence="2" id="KW-0812">Transmembrane</keyword>
<evidence type="ECO:0000256" key="1">
    <source>
        <dbReference type="SAM" id="MobiDB-lite"/>
    </source>
</evidence>
<keyword evidence="2" id="KW-1133">Transmembrane helix</keyword>
<proteinExistence type="predicted"/>
<dbReference type="EMBL" id="BPLR01018999">
    <property type="protein sequence ID" value="GIZ03799.1"/>
    <property type="molecule type" value="Genomic_DNA"/>
</dbReference>
<evidence type="ECO:0000256" key="2">
    <source>
        <dbReference type="SAM" id="Phobius"/>
    </source>
</evidence>
<gene>
    <name evidence="3" type="ORF">CEXT_452261</name>
</gene>
<feature type="compositionally biased region" description="Basic residues" evidence="1">
    <location>
        <begin position="12"/>
        <end position="21"/>
    </location>
</feature>
<dbReference type="Proteomes" id="UP001054945">
    <property type="component" value="Unassembled WGS sequence"/>
</dbReference>
<accession>A0AAV4YA76</accession>
<comment type="caution">
    <text evidence="3">The sequence shown here is derived from an EMBL/GenBank/DDBJ whole genome shotgun (WGS) entry which is preliminary data.</text>
</comment>
<sequence length="63" mass="7428">MDERKPLAQNGRNKKSKKNRTRSIPVREKEEAKTQALLFLLFFFPVFLSSHFRVDQRMLGSFG</sequence>
<evidence type="ECO:0000313" key="3">
    <source>
        <dbReference type="EMBL" id="GIZ03799.1"/>
    </source>
</evidence>
<protein>
    <submittedName>
        <fullName evidence="3">Uncharacterized protein</fullName>
    </submittedName>
</protein>
<feature type="region of interest" description="Disordered" evidence="1">
    <location>
        <begin position="1"/>
        <end position="28"/>
    </location>
</feature>
<keyword evidence="4" id="KW-1185">Reference proteome</keyword>
<reference evidence="3 4" key="1">
    <citation type="submission" date="2021-06" db="EMBL/GenBank/DDBJ databases">
        <title>Caerostris extrusa draft genome.</title>
        <authorList>
            <person name="Kono N."/>
            <person name="Arakawa K."/>
        </authorList>
    </citation>
    <scope>NUCLEOTIDE SEQUENCE [LARGE SCALE GENOMIC DNA]</scope>
</reference>
<feature type="non-terminal residue" evidence="3">
    <location>
        <position position="63"/>
    </location>
</feature>